<dbReference type="AlphaFoldDB" id="A0A7C2PEL6"/>
<accession>A0A7C2PEL6</accession>
<sequence>MQKHRKREPNSSIEISIVGGGFDVVGLPYHVDFAPGSYIFLKYPEVEEELLVKVRGFSKKVAGKILDRFRIAGNDEIISTMKKITKGFLFENNLRDVKIVKEEFDIGKGIITFKFTAERKLKLDKVAAALSKILHVRVEFQQIGARDLARITGGVGICGFEICCRRFLKILPSVTLETAKEQFIFASPDRISGICGRLRCCLRYELEYYRDLKSKFPEIGSVIETDKGPGRVAEINYLAKKIKLQFGDGTEEEMDWNPVGVESFEGEQDEV</sequence>
<dbReference type="NCBIfam" id="NF041131">
    <property type="entry name" value="RicT_YaaT_fam"/>
    <property type="match status" value="1"/>
</dbReference>
<protein>
    <recommendedName>
        <fullName evidence="3">Stage 0 sporulation protein</fullName>
    </recommendedName>
</protein>
<comment type="caution">
    <text evidence="1">The sequence shown here is derived from an EMBL/GenBank/DDBJ whole genome shotgun (WGS) entry which is preliminary data.</text>
</comment>
<gene>
    <name evidence="1" type="ORF">ENQ77_06900</name>
    <name evidence="2" type="ORF">ENU66_07895</name>
</gene>
<evidence type="ECO:0008006" key="3">
    <source>
        <dbReference type="Google" id="ProtNLM"/>
    </source>
</evidence>
<evidence type="ECO:0000313" key="1">
    <source>
        <dbReference type="EMBL" id="HEN28358.1"/>
    </source>
</evidence>
<reference evidence="1" key="1">
    <citation type="journal article" date="2020" name="mSystems">
        <title>Genome- and Community-Level Interaction Insights into Carbon Utilization and Element Cycling Functions of Hydrothermarchaeota in Hydrothermal Sediment.</title>
        <authorList>
            <person name="Zhou Z."/>
            <person name="Liu Y."/>
            <person name="Xu W."/>
            <person name="Pan J."/>
            <person name="Luo Z.H."/>
            <person name="Li M."/>
        </authorList>
    </citation>
    <scope>NUCLEOTIDE SEQUENCE [LARGE SCALE GENOMIC DNA]</scope>
    <source>
        <strain evidence="1">SpSt-34</strain>
        <strain evidence="2">SpSt-69</strain>
    </source>
</reference>
<name>A0A7C2PEL6_UNCW3</name>
<dbReference type="EMBL" id="DSOL01000197">
    <property type="protein sequence ID" value="HEN28358.1"/>
    <property type="molecule type" value="Genomic_DNA"/>
</dbReference>
<proteinExistence type="predicted"/>
<dbReference type="EMBL" id="DTDJ01000047">
    <property type="protein sequence ID" value="HGL18232.1"/>
    <property type="molecule type" value="Genomic_DNA"/>
</dbReference>
<evidence type="ECO:0000313" key="2">
    <source>
        <dbReference type="EMBL" id="HGL18232.1"/>
    </source>
</evidence>
<organism evidence="1">
    <name type="scientific">candidate division WOR-3 bacterium</name>
    <dbReference type="NCBI Taxonomy" id="2052148"/>
    <lineage>
        <taxon>Bacteria</taxon>
        <taxon>Bacteria division WOR-3</taxon>
    </lineage>
</organism>